<sequence length="165" mass="18684">MDSYWLFEPAILDFTALHIDSYSSHPSRKKHSERSGMGVHKDLLEPAVLDRGRLERTAESLRAKLTQWCGDLPSMFKRDPRLQSNLRWLQCSGNYFSVLTALHSNLLSVNREDPSMEKPLQRKLSKKPKQPLLELKLGKGLGVALENAKELLVELIATAIDAVAY</sequence>
<protein>
    <submittedName>
        <fullName evidence="1">Uncharacterized protein</fullName>
    </submittedName>
</protein>
<dbReference type="STRING" id="1076256.A0A2H3AT78"/>
<keyword evidence="2" id="KW-1185">Reference proteome</keyword>
<reference evidence="2" key="1">
    <citation type="journal article" date="2017" name="Nat. Ecol. Evol.">
        <title>Genome expansion and lineage-specific genetic innovations in the forest pathogenic fungi Armillaria.</title>
        <authorList>
            <person name="Sipos G."/>
            <person name="Prasanna A.N."/>
            <person name="Walter M.C."/>
            <person name="O'Connor E."/>
            <person name="Balint B."/>
            <person name="Krizsan K."/>
            <person name="Kiss B."/>
            <person name="Hess J."/>
            <person name="Varga T."/>
            <person name="Slot J."/>
            <person name="Riley R."/>
            <person name="Boka B."/>
            <person name="Rigling D."/>
            <person name="Barry K."/>
            <person name="Lee J."/>
            <person name="Mihaltcheva S."/>
            <person name="LaButti K."/>
            <person name="Lipzen A."/>
            <person name="Waldron R."/>
            <person name="Moloney N.M."/>
            <person name="Sperisen C."/>
            <person name="Kredics L."/>
            <person name="Vagvoelgyi C."/>
            <person name="Patrignani A."/>
            <person name="Fitzpatrick D."/>
            <person name="Nagy I."/>
            <person name="Doyle S."/>
            <person name="Anderson J.B."/>
            <person name="Grigoriev I.V."/>
            <person name="Gueldener U."/>
            <person name="Muensterkoetter M."/>
            <person name="Nagy L.G."/>
        </authorList>
    </citation>
    <scope>NUCLEOTIDE SEQUENCE [LARGE SCALE GENOMIC DNA]</scope>
    <source>
        <strain evidence="2">28-4</strain>
    </source>
</reference>
<dbReference type="AlphaFoldDB" id="A0A2H3AT78"/>
<proteinExistence type="predicted"/>
<evidence type="ECO:0000313" key="1">
    <source>
        <dbReference type="EMBL" id="PBK60780.1"/>
    </source>
</evidence>
<accession>A0A2H3AT78</accession>
<dbReference type="EMBL" id="KZ293482">
    <property type="protein sequence ID" value="PBK60780.1"/>
    <property type="molecule type" value="Genomic_DNA"/>
</dbReference>
<gene>
    <name evidence="1" type="ORF">ARMSODRAFT_982021</name>
</gene>
<dbReference type="Proteomes" id="UP000218334">
    <property type="component" value="Unassembled WGS sequence"/>
</dbReference>
<organism evidence="1 2">
    <name type="scientific">Armillaria solidipes</name>
    <dbReference type="NCBI Taxonomy" id="1076256"/>
    <lineage>
        <taxon>Eukaryota</taxon>
        <taxon>Fungi</taxon>
        <taxon>Dikarya</taxon>
        <taxon>Basidiomycota</taxon>
        <taxon>Agaricomycotina</taxon>
        <taxon>Agaricomycetes</taxon>
        <taxon>Agaricomycetidae</taxon>
        <taxon>Agaricales</taxon>
        <taxon>Marasmiineae</taxon>
        <taxon>Physalacriaceae</taxon>
        <taxon>Armillaria</taxon>
    </lineage>
</organism>
<name>A0A2H3AT78_9AGAR</name>
<evidence type="ECO:0000313" key="2">
    <source>
        <dbReference type="Proteomes" id="UP000218334"/>
    </source>
</evidence>